<evidence type="ECO:0000313" key="5">
    <source>
        <dbReference type="Proteomes" id="UP000317316"/>
    </source>
</evidence>
<dbReference type="AlphaFoldDB" id="A0A544TA35"/>
<sequence>MKAITCTEPGKMDEITLDKPENLANGEVLVAIKRVGICGTDIHAFGGNQPFFSYPRVLGHELSGVVEAISNNVENVQVGDTVTIIPYLHCGKCLACTIGKTNCCTEMQVLGVHVDGGMAEYLKVPASHVFAVNELSLDDAAMVEPLSIGAHAVRRAAIKEGETVLIIGAGPIGLGAARFAKLQGAKTIMMDISEERLQFSKEWADCDLTVTASENAIDQLKEVNNGPLPSIVMDATGNKQSMTNAFNYVNHGGKLVYVGLVKDTITFFDPDFHAKELTLLGSRNATKEDFEYVINCLQKGQVKSSYVTNKITFDEVNAYFQAGNFRTNKTLITVTES</sequence>
<accession>A0A544TA35</accession>
<dbReference type="InterPro" id="IPR050129">
    <property type="entry name" value="Zn_alcohol_dh"/>
</dbReference>
<gene>
    <name evidence="4" type="ORF">FG382_07645</name>
</gene>
<feature type="domain" description="Alcohol dehydrogenase-like N-terminal" evidence="3">
    <location>
        <begin position="25"/>
        <end position="132"/>
    </location>
</feature>
<protein>
    <submittedName>
        <fullName evidence="4">Zinc-binding alcohol dehydrogenase family protein</fullName>
    </submittedName>
</protein>
<evidence type="ECO:0000259" key="2">
    <source>
        <dbReference type="Pfam" id="PF00107"/>
    </source>
</evidence>
<evidence type="ECO:0000259" key="3">
    <source>
        <dbReference type="Pfam" id="PF08240"/>
    </source>
</evidence>
<keyword evidence="1" id="KW-0560">Oxidoreductase</keyword>
<dbReference type="Gene3D" id="3.90.180.10">
    <property type="entry name" value="Medium-chain alcohol dehydrogenases, catalytic domain"/>
    <property type="match status" value="1"/>
</dbReference>
<dbReference type="RefSeq" id="WP_142538306.1">
    <property type="nucleotide sequence ID" value="NZ_BMIE01000003.1"/>
</dbReference>
<comment type="caution">
    <text evidence="4">The sequence shown here is derived from an EMBL/GenBank/DDBJ whole genome shotgun (WGS) entry which is preliminary data.</text>
</comment>
<evidence type="ECO:0000313" key="4">
    <source>
        <dbReference type="EMBL" id="TQR14322.1"/>
    </source>
</evidence>
<organism evidence="4 5">
    <name type="scientific">Psychrobacillus lasiicapitis</name>
    <dbReference type="NCBI Taxonomy" id="1636719"/>
    <lineage>
        <taxon>Bacteria</taxon>
        <taxon>Bacillati</taxon>
        <taxon>Bacillota</taxon>
        <taxon>Bacilli</taxon>
        <taxon>Bacillales</taxon>
        <taxon>Bacillaceae</taxon>
        <taxon>Psychrobacillus</taxon>
    </lineage>
</organism>
<reference evidence="4 5" key="1">
    <citation type="submission" date="2019-05" db="EMBL/GenBank/DDBJ databases">
        <title>Psychrobacillus vulpis sp. nov., a new species isolated from feces of a red fox that inhabits in The Tablas de Daimiel Natural Park, Albacete, Spain.</title>
        <authorList>
            <person name="Rodriguez M."/>
            <person name="Reina J.C."/>
            <person name="Bejar V."/>
            <person name="Llamas I."/>
        </authorList>
    </citation>
    <scope>NUCLEOTIDE SEQUENCE [LARGE SCALE GENOMIC DNA]</scope>
    <source>
        <strain evidence="4 5">NEAU-3TGS17</strain>
    </source>
</reference>
<dbReference type="EMBL" id="VDGH01000004">
    <property type="protein sequence ID" value="TQR14322.1"/>
    <property type="molecule type" value="Genomic_DNA"/>
</dbReference>
<dbReference type="Pfam" id="PF08240">
    <property type="entry name" value="ADH_N"/>
    <property type="match status" value="1"/>
</dbReference>
<dbReference type="InterPro" id="IPR011032">
    <property type="entry name" value="GroES-like_sf"/>
</dbReference>
<evidence type="ECO:0000256" key="1">
    <source>
        <dbReference type="ARBA" id="ARBA00023002"/>
    </source>
</evidence>
<dbReference type="InterPro" id="IPR036291">
    <property type="entry name" value="NAD(P)-bd_dom_sf"/>
</dbReference>
<dbReference type="OrthoDB" id="9770238at2"/>
<dbReference type="Proteomes" id="UP000317316">
    <property type="component" value="Unassembled WGS sequence"/>
</dbReference>
<dbReference type="Gene3D" id="3.40.50.720">
    <property type="entry name" value="NAD(P)-binding Rossmann-like Domain"/>
    <property type="match status" value="1"/>
</dbReference>
<dbReference type="PANTHER" id="PTHR43401">
    <property type="entry name" value="L-THREONINE 3-DEHYDROGENASE"/>
    <property type="match status" value="1"/>
</dbReference>
<feature type="domain" description="Alcohol dehydrogenase-like C-terminal" evidence="2">
    <location>
        <begin position="171"/>
        <end position="298"/>
    </location>
</feature>
<name>A0A544TA35_9BACI</name>
<proteinExistence type="predicted"/>
<dbReference type="InterPro" id="IPR013154">
    <property type="entry name" value="ADH-like_N"/>
</dbReference>
<dbReference type="CDD" id="cd08261">
    <property type="entry name" value="Zn_ADH7"/>
    <property type="match status" value="1"/>
</dbReference>
<keyword evidence="5" id="KW-1185">Reference proteome</keyword>
<dbReference type="Pfam" id="PF00107">
    <property type="entry name" value="ADH_zinc_N"/>
    <property type="match status" value="1"/>
</dbReference>
<dbReference type="InterPro" id="IPR013149">
    <property type="entry name" value="ADH-like_C"/>
</dbReference>
<dbReference type="SUPFAM" id="SSF51735">
    <property type="entry name" value="NAD(P)-binding Rossmann-fold domains"/>
    <property type="match status" value="1"/>
</dbReference>
<dbReference type="PANTHER" id="PTHR43401:SF3">
    <property type="entry name" value="L-GALACTONATE-5-DEHYDROGENASE"/>
    <property type="match status" value="1"/>
</dbReference>
<dbReference type="SUPFAM" id="SSF50129">
    <property type="entry name" value="GroES-like"/>
    <property type="match status" value="1"/>
</dbReference>
<dbReference type="GO" id="GO:0016491">
    <property type="term" value="F:oxidoreductase activity"/>
    <property type="evidence" value="ECO:0007669"/>
    <property type="project" value="UniProtKB-KW"/>
</dbReference>